<accession>A0A1F7GFN8</accession>
<comment type="function">
    <text evidence="2">Antitoxin component of a type II toxin-antitoxin (TA) system.</text>
</comment>
<dbReference type="Gene3D" id="3.40.1620.10">
    <property type="entry name" value="YefM-like domain"/>
    <property type="match status" value="1"/>
</dbReference>
<evidence type="ECO:0000313" key="4">
    <source>
        <dbReference type="Proteomes" id="UP000176850"/>
    </source>
</evidence>
<dbReference type="EMBL" id="MFZH01000038">
    <property type="protein sequence ID" value="OGK17730.1"/>
    <property type="molecule type" value="Genomic_DNA"/>
</dbReference>
<dbReference type="Pfam" id="PF02604">
    <property type="entry name" value="PhdYeFM_antitox"/>
    <property type="match status" value="1"/>
</dbReference>
<dbReference type="SUPFAM" id="SSF143120">
    <property type="entry name" value="YefM-like"/>
    <property type="match status" value="1"/>
</dbReference>
<evidence type="ECO:0000256" key="1">
    <source>
        <dbReference type="ARBA" id="ARBA00009981"/>
    </source>
</evidence>
<dbReference type="Proteomes" id="UP000176850">
    <property type="component" value="Unassembled WGS sequence"/>
</dbReference>
<organism evidence="3 4">
    <name type="scientific">Candidatus Roizmanbacteria bacterium RIFCSPHIGHO2_01_FULL_39_24</name>
    <dbReference type="NCBI Taxonomy" id="1802032"/>
    <lineage>
        <taxon>Bacteria</taxon>
        <taxon>Candidatus Roizmaniibacteriota</taxon>
    </lineage>
</organism>
<dbReference type="InterPro" id="IPR006442">
    <property type="entry name" value="Antitoxin_Phd/YefM"/>
</dbReference>
<comment type="similarity">
    <text evidence="1 2">Belongs to the phD/YefM antitoxin family.</text>
</comment>
<protein>
    <recommendedName>
        <fullName evidence="2">Antitoxin</fullName>
    </recommendedName>
</protein>
<dbReference type="AlphaFoldDB" id="A0A1F7GFN8"/>
<gene>
    <name evidence="3" type="ORF">A2799_01800</name>
</gene>
<name>A0A1F7GFN8_9BACT</name>
<evidence type="ECO:0000313" key="3">
    <source>
        <dbReference type="EMBL" id="OGK17730.1"/>
    </source>
</evidence>
<reference evidence="3 4" key="1">
    <citation type="journal article" date="2016" name="Nat. Commun.">
        <title>Thousands of microbial genomes shed light on interconnected biogeochemical processes in an aquifer system.</title>
        <authorList>
            <person name="Anantharaman K."/>
            <person name="Brown C.T."/>
            <person name="Hug L.A."/>
            <person name="Sharon I."/>
            <person name="Castelle C.J."/>
            <person name="Probst A.J."/>
            <person name="Thomas B.C."/>
            <person name="Singh A."/>
            <person name="Wilkins M.J."/>
            <person name="Karaoz U."/>
            <person name="Brodie E.L."/>
            <person name="Williams K.H."/>
            <person name="Hubbard S.S."/>
            <person name="Banfield J.F."/>
        </authorList>
    </citation>
    <scope>NUCLEOTIDE SEQUENCE [LARGE SCALE GENOMIC DNA]</scope>
</reference>
<dbReference type="NCBIfam" id="TIGR01552">
    <property type="entry name" value="phd_fam"/>
    <property type="match status" value="1"/>
</dbReference>
<dbReference type="InterPro" id="IPR036165">
    <property type="entry name" value="YefM-like_sf"/>
</dbReference>
<comment type="caution">
    <text evidence="3">The sequence shown here is derived from an EMBL/GenBank/DDBJ whole genome shotgun (WGS) entry which is preliminary data.</text>
</comment>
<evidence type="ECO:0000256" key="2">
    <source>
        <dbReference type="RuleBase" id="RU362080"/>
    </source>
</evidence>
<sequence>MQQIISITELRNNLASLVKQVAQTKESVVIVQDSNPIARITPYEKTKKYNSDEYLKKLLSIRGTVDLREENKAIRKEIEKRLSRNGL</sequence>
<proteinExistence type="inferred from homology"/>